<accession>D7EBX6</accession>
<organism evidence="2 3">
    <name type="scientific">Methanohalobium evestigatum (strain ATCC BAA-1072 / DSM 3721 / NBRC 107634 / OCM 161 / Z-7303)</name>
    <dbReference type="NCBI Taxonomy" id="644295"/>
    <lineage>
        <taxon>Archaea</taxon>
        <taxon>Methanobacteriati</taxon>
        <taxon>Methanobacteriota</taxon>
        <taxon>Stenosarchaea group</taxon>
        <taxon>Methanomicrobia</taxon>
        <taxon>Methanosarcinales</taxon>
        <taxon>Methanosarcinaceae</taxon>
        <taxon>Methanohalobium</taxon>
    </lineage>
</organism>
<gene>
    <name evidence="2" type="ordered locus">Metev_2280</name>
</gene>
<dbReference type="InterPro" id="IPR050177">
    <property type="entry name" value="Lipid_A_modif_metabolic_enz"/>
</dbReference>
<keyword evidence="2" id="KW-0614">Plasmid</keyword>
<dbReference type="KEGG" id="mev:Metev_2280"/>
<keyword evidence="3" id="KW-1185">Reference proteome</keyword>
<dbReference type="Gene3D" id="3.40.50.720">
    <property type="entry name" value="NAD(P)-binding Rossmann-like Domain"/>
    <property type="match status" value="1"/>
</dbReference>
<dbReference type="HOGENOM" id="CLU_007383_1_7_2"/>
<feature type="domain" description="NAD-dependent epimerase/dehydratase" evidence="1">
    <location>
        <begin position="3"/>
        <end position="231"/>
    </location>
</feature>
<dbReference type="AlphaFoldDB" id="D7EBX6"/>
<dbReference type="InterPro" id="IPR036291">
    <property type="entry name" value="NAD(P)-bd_dom_sf"/>
</dbReference>
<reference evidence="2 3" key="1">
    <citation type="submission" date="2010-06" db="EMBL/GenBank/DDBJ databases">
        <title>Complete sequence plasmid of Methanohalobium evestigatum Z-7303.</title>
        <authorList>
            <consortium name="US DOE Joint Genome Institute"/>
            <person name="Lucas S."/>
            <person name="Copeland A."/>
            <person name="Lapidus A."/>
            <person name="Cheng J.-F."/>
            <person name="Bruce D."/>
            <person name="Goodwin L."/>
            <person name="Pitluck S."/>
            <person name="Saunders E."/>
            <person name="Detter J.C."/>
            <person name="Han C."/>
            <person name="Tapia R."/>
            <person name="Land M."/>
            <person name="Hauser L."/>
            <person name="Kyrpides N."/>
            <person name="Mikhailova N."/>
            <person name="Sieprawska-Lupa M."/>
            <person name="Whitman W.B."/>
            <person name="Anderson I."/>
            <person name="Woyke T."/>
        </authorList>
    </citation>
    <scope>NUCLEOTIDE SEQUENCE [LARGE SCALE GENOMIC DNA]</scope>
    <source>
        <strain evidence="3">ATCC BAA-1072 / DSM 3721 / NBRC 107634 / OCM 161 / Z-7303</strain>
        <plasmid evidence="3">Plasmid pMETEV01</plasmid>
    </source>
</reference>
<dbReference type="Gene3D" id="3.90.25.10">
    <property type="entry name" value="UDP-galactose 4-epimerase, domain 1"/>
    <property type="match status" value="1"/>
</dbReference>
<geneLocation type="plasmid" evidence="2 3">
    <name>pMETEV01</name>
</geneLocation>
<dbReference type="Pfam" id="PF01370">
    <property type="entry name" value="Epimerase"/>
    <property type="match status" value="1"/>
</dbReference>
<name>D7EBX6_METEZ</name>
<protein>
    <submittedName>
        <fullName evidence="2">NAD-dependent epimerase/dehydratase</fullName>
    </submittedName>
</protein>
<dbReference type="PANTHER" id="PTHR43245:SF13">
    <property type="entry name" value="UDP-D-APIOSE_UDP-D-XYLOSE SYNTHASE 2"/>
    <property type="match status" value="1"/>
</dbReference>
<dbReference type="SUPFAM" id="SSF51735">
    <property type="entry name" value="NAD(P)-binding Rossmann-fold domains"/>
    <property type="match status" value="1"/>
</dbReference>
<dbReference type="Proteomes" id="UP000000391">
    <property type="component" value="Plasmid pMETEV01"/>
</dbReference>
<dbReference type="PANTHER" id="PTHR43245">
    <property type="entry name" value="BIFUNCTIONAL POLYMYXIN RESISTANCE PROTEIN ARNA"/>
    <property type="match status" value="1"/>
</dbReference>
<evidence type="ECO:0000313" key="2">
    <source>
        <dbReference type="EMBL" id="ADI75098.1"/>
    </source>
</evidence>
<evidence type="ECO:0000259" key="1">
    <source>
        <dbReference type="Pfam" id="PF01370"/>
    </source>
</evidence>
<evidence type="ECO:0000313" key="3">
    <source>
        <dbReference type="Proteomes" id="UP000000391"/>
    </source>
</evidence>
<dbReference type="InterPro" id="IPR001509">
    <property type="entry name" value="Epimerase_deHydtase"/>
</dbReference>
<dbReference type="OrthoDB" id="4907at2157"/>
<proteinExistence type="predicted"/>
<dbReference type="EMBL" id="CP002070">
    <property type="protein sequence ID" value="ADI75098.1"/>
    <property type="molecule type" value="Genomic_DNA"/>
</dbReference>
<sequence length="294" mass="32107">MNILVTGGAGFIGSHIAEYFLSEGHNVRIVDNLSSGYQENIPESAEFVNEDIYSVSPDVFEGVDYVFHEAALVSVPVSCQQPEEAFRINTLGTMNVLQNSLDAGVEKVVLASSAAVYGNNPILPKMEDMLPEPASPYAISKMDCEYLAGMFHDKGLRTTCLRYFNVYGPRQDPNSPYAAVIPIFMKRAKEGKDLVIYGDGTQTRDFVNIQDVVRANVAAMDNGDGDVFNVATGTSVSVQEIAETIIEITGSSSDIVYEEEREGDIKDSVADVSKISGWWESKVDLEEGLKNFDG</sequence>